<name>A0A117UVY6_9SPHN</name>
<dbReference type="EMBL" id="LLZS01000006">
    <property type="protein sequence ID" value="KUR71856.1"/>
    <property type="molecule type" value="Genomic_DNA"/>
</dbReference>
<dbReference type="AlphaFoldDB" id="A0A117UVY6"/>
<dbReference type="Proteomes" id="UP000058012">
    <property type="component" value="Unassembled WGS sequence"/>
</dbReference>
<protein>
    <submittedName>
        <fullName evidence="1">Uncharacterized protein</fullName>
    </submittedName>
</protein>
<accession>A0A117UVY6</accession>
<comment type="caution">
    <text evidence="1">The sequence shown here is derived from an EMBL/GenBank/DDBJ whole genome shotgun (WGS) entry which is preliminary data.</text>
</comment>
<proteinExistence type="predicted"/>
<evidence type="ECO:0000313" key="2">
    <source>
        <dbReference type="Proteomes" id="UP000058012"/>
    </source>
</evidence>
<evidence type="ECO:0000313" key="1">
    <source>
        <dbReference type="EMBL" id="KUR71856.1"/>
    </source>
</evidence>
<reference evidence="1 2" key="1">
    <citation type="submission" date="2015-10" db="EMBL/GenBank/DDBJ databases">
        <title>Draft genome sequence of Novosphingobium fuchskuhlense DSM 25065 isolated from a surface water sample of the southwest basin of Lake Grosse Fuchskuhle.</title>
        <authorList>
            <person name="Ruckert C."/>
            <person name="Winkler A."/>
            <person name="Glaeser J."/>
            <person name="Grossart H.-P."/>
            <person name="Kalinowski J."/>
            <person name="Glaeser S."/>
        </authorList>
    </citation>
    <scope>NUCLEOTIDE SEQUENCE [LARGE SCALE GENOMIC DNA]</scope>
    <source>
        <strain evidence="1 2">FNE08-7</strain>
    </source>
</reference>
<organism evidence="1 2">
    <name type="scientific">Novosphingobium fuchskuhlense</name>
    <dbReference type="NCBI Taxonomy" id="1117702"/>
    <lineage>
        <taxon>Bacteria</taxon>
        <taxon>Pseudomonadati</taxon>
        <taxon>Pseudomonadota</taxon>
        <taxon>Alphaproteobacteria</taxon>
        <taxon>Sphingomonadales</taxon>
        <taxon>Sphingomonadaceae</taxon>
        <taxon>Novosphingobium</taxon>
    </lineage>
</organism>
<gene>
    <name evidence="1" type="ORF">AQZ52_09760</name>
</gene>
<keyword evidence="2" id="KW-1185">Reference proteome</keyword>
<sequence>MSVDQKLATDLGAIVPEQLCLYKANVICPSDHEPAVAKACYGGVNLIAGRLRVDQKLSADFVNYKHDHQIPG</sequence>